<dbReference type="AlphaFoldDB" id="A0A0N8KL05"/>
<organism evidence="1 2">
    <name type="scientific">Marinobacter excellens HL-55</name>
    <dbReference type="NCBI Taxonomy" id="1305731"/>
    <lineage>
        <taxon>Bacteria</taxon>
        <taxon>Pseudomonadati</taxon>
        <taxon>Pseudomonadota</taxon>
        <taxon>Gammaproteobacteria</taxon>
        <taxon>Pseudomonadales</taxon>
        <taxon>Marinobacteraceae</taxon>
        <taxon>Marinobacter</taxon>
    </lineage>
</organism>
<protein>
    <submittedName>
        <fullName evidence="1">Uncharacterized protein</fullName>
    </submittedName>
</protein>
<name>A0A0N8KL05_9GAMM</name>
<comment type="caution">
    <text evidence="1">The sequence shown here is derived from an EMBL/GenBank/DDBJ whole genome shotgun (WGS) entry which is preliminary data.</text>
</comment>
<dbReference type="EMBL" id="LJZQ01000005">
    <property type="protein sequence ID" value="KPQ29594.1"/>
    <property type="molecule type" value="Genomic_DNA"/>
</dbReference>
<proteinExistence type="predicted"/>
<accession>A0A0N8KL05</accession>
<sequence>MRLRLLLLLQDDDFRADKKKQIQWICFFSNLVGGEGIEPPTLAL</sequence>
<evidence type="ECO:0000313" key="2">
    <source>
        <dbReference type="Proteomes" id="UP000050416"/>
    </source>
</evidence>
<gene>
    <name evidence="1" type="ORF">HLUCCX14_05200</name>
</gene>
<evidence type="ECO:0000313" key="1">
    <source>
        <dbReference type="EMBL" id="KPQ29594.1"/>
    </source>
</evidence>
<dbReference type="Proteomes" id="UP000050416">
    <property type="component" value="Unassembled WGS sequence"/>
</dbReference>
<reference evidence="1 2" key="1">
    <citation type="submission" date="2015-09" db="EMBL/GenBank/DDBJ databases">
        <title>Identification and resolution of microdiversity through metagenomic sequencing of parallel consortia.</title>
        <authorList>
            <person name="Nelson W.C."/>
            <person name="Romine M.F."/>
            <person name="Lindemann S.R."/>
        </authorList>
    </citation>
    <scope>NUCLEOTIDE SEQUENCE [LARGE SCALE GENOMIC DNA]</scope>
    <source>
        <strain evidence="1">HL-55</strain>
    </source>
</reference>